<reference evidence="6 7" key="1">
    <citation type="submission" date="2019-03" db="EMBL/GenBank/DDBJ databases">
        <title>The genome sequence of a newly discovered highly antifungal drug resistant Aspergillus species, Aspergillus tanneri NIH 1004.</title>
        <authorList>
            <person name="Mounaud S."/>
            <person name="Singh I."/>
            <person name="Joardar V."/>
            <person name="Pakala S."/>
            <person name="Pakala S."/>
            <person name="Venepally P."/>
            <person name="Hoover J."/>
            <person name="Nierman W."/>
            <person name="Chung J."/>
            <person name="Losada L."/>
        </authorList>
    </citation>
    <scope>NUCLEOTIDE SEQUENCE [LARGE SCALE GENOMIC DNA]</scope>
    <source>
        <strain evidence="6 7">NIH1004</strain>
    </source>
</reference>
<keyword evidence="1" id="KW-0677">Repeat</keyword>
<dbReference type="PRINTS" id="PR01415">
    <property type="entry name" value="ANKYRIN"/>
</dbReference>
<dbReference type="PANTHER" id="PTHR24198">
    <property type="entry name" value="ANKYRIN REPEAT AND PROTEIN KINASE DOMAIN-CONTAINING PROTEIN"/>
    <property type="match status" value="1"/>
</dbReference>
<feature type="repeat" description="ANK" evidence="3">
    <location>
        <begin position="1059"/>
        <end position="1091"/>
    </location>
</feature>
<dbReference type="InterPro" id="IPR056884">
    <property type="entry name" value="NPHP3-like_N"/>
</dbReference>
<dbReference type="InterPro" id="IPR035994">
    <property type="entry name" value="Nucleoside_phosphorylase_sf"/>
</dbReference>
<dbReference type="InterPro" id="IPR027417">
    <property type="entry name" value="P-loop_NTPase"/>
</dbReference>
<dbReference type="Pfam" id="PF24883">
    <property type="entry name" value="NPHP3_N"/>
    <property type="match status" value="1"/>
</dbReference>
<dbReference type="PROSITE" id="PS50297">
    <property type="entry name" value="ANK_REP_REGION"/>
    <property type="match status" value="12"/>
</dbReference>
<dbReference type="STRING" id="1220188.A0A4S3J7W0"/>
<dbReference type="InterPro" id="IPR036770">
    <property type="entry name" value="Ankyrin_rpt-contain_sf"/>
</dbReference>
<feature type="repeat" description="ANK" evidence="3">
    <location>
        <begin position="1303"/>
        <end position="1335"/>
    </location>
</feature>
<accession>A0A4S3J7W0</accession>
<dbReference type="VEuPathDB" id="FungiDB:EYZ11_011541"/>
<feature type="repeat" description="ANK" evidence="3">
    <location>
        <begin position="1092"/>
        <end position="1118"/>
    </location>
</feature>
<keyword evidence="7" id="KW-1185">Reference proteome</keyword>
<evidence type="ECO:0000259" key="4">
    <source>
        <dbReference type="Pfam" id="PF01048"/>
    </source>
</evidence>
<evidence type="ECO:0000313" key="7">
    <source>
        <dbReference type="Proteomes" id="UP000308092"/>
    </source>
</evidence>
<feature type="repeat" description="ANK" evidence="3">
    <location>
        <begin position="1020"/>
        <end position="1058"/>
    </location>
</feature>
<feature type="repeat" description="ANK" evidence="3">
    <location>
        <begin position="1207"/>
        <end position="1239"/>
    </location>
</feature>
<comment type="caution">
    <text evidence="6">The sequence shown here is derived from an EMBL/GenBank/DDBJ whole genome shotgun (WGS) entry which is preliminary data.</text>
</comment>
<dbReference type="InterPro" id="IPR000845">
    <property type="entry name" value="Nucleoside_phosphorylase_d"/>
</dbReference>
<sequence>MDRERLTLSEYTEASLFPQSKRQKTFHHEDSHKTRHDQYTVGWICALHVEMAAALAMLDEIHEPLPKHTDDTNTYVLGSIKQHNVVIACLPDGQYGTNNAAIVTTNMMRTYRKICACLMVGIGGGVPSMADVRLGDVVVGTRVMQYDLGKIVIGGQLQRTAVPKLPHPLVGTVVSALRSKHELSPSRLSSILQQKLGAQPKYSRPNLPDRLFHATYDHESLAPSCDGCDQSKLVARSSRRPDEIMIHYGAIASGNQVMKSGTARDDIARQLDVICFEMETAGLIDILPCLPIRGICDYSDSHKNKEWQKYAAATAAAYGREFLEELHVTEAHARVRLTHDPKSLKFEQMDSRKMNIKSIRDETCRWFPSHPCYKEWLDPAALTQHHGFLWVNGKPGAGKSTIMKFAYERMRRKARSKNAVTASFFFNARGDYLEKSIVGMYRSSLLQLLEGYPDLQTVLDDSELVPQSLNSCPPLSSLKDLFYNSVSALGHRELTCFVDALDECDEQQVVDMVQYFENLTERCSATGVPFRICFSSRHYPYIVIRRGIRLTLEDQSGHAGDLATYATSHLRIGDPALAEELLSRLLAKSAGVFMWVVLVVDILNKEYRRGGMFLRRRLAEIPSDLSELFKAILRRDKEDIEALLLCILWILYANRPLQPKEFYHALWSGLALNSLVDNQIPDVTIPDSTHDLNQFDRYVIHSSKGLAEVTKSKHPTVQFIHESVRDFLIKDNGLYELWPELGLDCERAGHEKLKQCCSLYMNHTLVCASVSKLLSEPNSNGPMEILKKLPLLQYANQYILYHANIAAQLFPPNEFLSSFPLSTWIEIRNTFEKFKARRYTQGASLIYILAENGYSDLIRIRLKEEPQSYVPTERYKYPLFAALANGRKEAVAALLNLPTYIYEGVDVTEGLKSRKDLKAYENRTPLSWAAQEGRGVVIKLLLNNDTDINEVDRTGLTPLLRALQCGHEAVARLLIENGAEVNASNKDGDTPLLRALQGGHEAVARLLIENGAEVNASDKDGDTPLLRALQGGHEAVCGHEAVARLLIETGAEVNASNLSGNTPLAWASRSGHEEVARLLIKNGAEVNASNLFGYTPLVWASENGHEAVARLLIENGAECGHEAVARLLIENGAEVNAGNLFGNTPLLLALQCGHEAVARLLIENGAEVNASNLSGNTPLAWASRSGHEEVARLLIKNGAEVNASNLFGYTPLAWASENGHEAVASLLIENRAEVNASNPFGYTPLAWASENGHEAVARLLIDEVNASDTDGDTPLLRALQCGHEVVARLLIENGAEVNASDKDGDTPLLWASKNGHEAVARLLIDNGAKVNASDKAGYTPLLRASENGHEAVARLLIENGAEV</sequence>
<keyword evidence="2 3" id="KW-0040">ANK repeat</keyword>
<feature type="repeat" description="ANK" evidence="3">
    <location>
        <begin position="954"/>
        <end position="986"/>
    </location>
</feature>
<dbReference type="Proteomes" id="UP000308092">
    <property type="component" value="Unassembled WGS sequence"/>
</dbReference>
<protein>
    <submittedName>
        <fullName evidence="6">Uncharacterized protein</fullName>
    </submittedName>
</protein>
<dbReference type="PANTHER" id="PTHR24198:SF165">
    <property type="entry name" value="ANKYRIN REPEAT-CONTAINING PROTEIN-RELATED"/>
    <property type="match status" value="1"/>
</dbReference>
<dbReference type="Pfam" id="PF12796">
    <property type="entry name" value="Ank_2"/>
    <property type="match status" value="3"/>
</dbReference>
<dbReference type="SMART" id="SM00248">
    <property type="entry name" value="ANK"/>
    <property type="match status" value="15"/>
</dbReference>
<dbReference type="Gene3D" id="1.25.40.20">
    <property type="entry name" value="Ankyrin repeat-containing domain"/>
    <property type="match status" value="6"/>
</dbReference>
<organism evidence="6 7">
    <name type="scientific">Aspergillus tanneri</name>
    <dbReference type="NCBI Taxonomy" id="1220188"/>
    <lineage>
        <taxon>Eukaryota</taxon>
        <taxon>Fungi</taxon>
        <taxon>Dikarya</taxon>
        <taxon>Ascomycota</taxon>
        <taxon>Pezizomycotina</taxon>
        <taxon>Eurotiomycetes</taxon>
        <taxon>Eurotiomycetidae</taxon>
        <taxon>Eurotiales</taxon>
        <taxon>Aspergillaceae</taxon>
        <taxon>Aspergillus</taxon>
        <taxon>Aspergillus subgen. Circumdati</taxon>
    </lineage>
</organism>
<evidence type="ECO:0000259" key="5">
    <source>
        <dbReference type="Pfam" id="PF24883"/>
    </source>
</evidence>
<dbReference type="Pfam" id="PF13637">
    <property type="entry name" value="Ank_4"/>
    <property type="match status" value="3"/>
</dbReference>
<dbReference type="SUPFAM" id="SSF52540">
    <property type="entry name" value="P-loop containing nucleoside triphosphate hydrolases"/>
    <property type="match status" value="1"/>
</dbReference>
<dbReference type="SUPFAM" id="SSF53167">
    <property type="entry name" value="Purine and uridine phosphorylases"/>
    <property type="match status" value="1"/>
</dbReference>
<name>A0A4S3J7W0_9EURO</name>
<feature type="repeat" description="ANK" evidence="3">
    <location>
        <begin position="921"/>
        <end position="953"/>
    </location>
</feature>
<gene>
    <name evidence="6" type="ORF">EYZ11_011541</name>
</gene>
<feature type="repeat" description="ANK" evidence="3">
    <location>
        <begin position="987"/>
        <end position="1019"/>
    </location>
</feature>
<dbReference type="PROSITE" id="PS50088">
    <property type="entry name" value="ANK_REPEAT"/>
    <property type="match status" value="12"/>
</dbReference>
<dbReference type="EMBL" id="SOSA01000726">
    <property type="protein sequence ID" value="THC89011.1"/>
    <property type="molecule type" value="Genomic_DNA"/>
</dbReference>
<dbReference type="GO" id="GO:0009116">
    <property type="term" value="P:nucleoside metabolic process"/>
    <property type="evidence" value="ECO:0007669"/>
    <property type="project" value="InterPro"/>
</dbReference>
<feature type="repeat" description="ANK" evidence="3">
    <location>
        <begin position="1141"/>
        <end position="1173"/>
    </location>
</feature>
<dbReference type="InterPro" id="IPR002110">
    <property type="entry name" value="Ankyrin_rpt"/>
</dbReference>
<feature type="domain" description="Nucleoside phosphorylase" evidence="4">
    <location>
        <begin position="41"/>
        <end position="301"/>
    </location>
</feature>
<dbReference type="SUPFAM" id="SSF48403">
    <property type="entry name" value="Ankyrin repeat"/>
    <property type="match status" value="2"/>
</dbReference>
<feature type="repeat" description="ANK" evidence="3">
    <location>
        <begin position="1336"/>
        <end position="1363"/>
    </location>
</feature>
<evidence type="ECO:0000256" key="1">
    <source>
        <dbReference type="ARBA" id="ARBA00022737"/>
    </source>
</evidence>
<feature type="repeat" description="ANK" evidence="3">
    <location>
        <begin position="1270"/>
        <end position="1302"/>
    </location>
</feature>
<dbReference type="Pfam" id="PF01048">
    <property type="entry name" value="PNP_UDP_1"/>
    <property type="match status" value="1"/>
</dbReference>
<evidence type="ECO:0000256" key="3">
    <source>
        <dbReference type="PROSITE-ProRule" id="PRU00023"/>
    </source>
</evidence>
<dbReference type="Gene3D" id="3.40.50.300">
    <property type="entry name" value="P-loop containing nucleotide triphosphate hydrolases"/>
    <property type="match status" value="1"/>
</dbReference>
<evidence type="ECO:0000256" key="2">
    <source>
        <dbReference type="ARBA" id="ARBA00023043"/>
    </source>
</evidence>
<dbReference type="GO" id="GO:0003824">
    <property type="term" value="F:catalytic activity"/>
    <property type="evidence" value="ECO:0007669"/>
    <property type="project" value="InterPro"/>
</dbReference>
<proteinExistence type="predicted"/>
<dbReference type="Gene3D" id="3.40.50.1580">
    <property type="entry name" value="Nucleoside phosphorylase domain"/>
    <property type="match status" value="1"/>
</dbReference>
<feature type="domain" description="Nephrocystin 3-like N-terminal" evidence="5">
    <location>
        <begin position="362"/>
        <end position="537"/>
    </location>
</feature>
<evidence type="ECO:0000313" key="6">
    <source>
        <dbReference type="EMBL" id="THC89011.1"/>
    </source>
</evidence>
<feature type="repeat" description="ANK" evidence="3">
    <location>
        <begin position="1174"/>
        <end position="1206"/>
    </location>
</feature>
<dbReference type="GO" id="GO:0005737">
    <property type="term" value="C:cytoplasm"/>
    <property type="evidence" value="ECO:0007669"/>
    <property type="project" value="TreeGrafter"/>
</dbReference>